<reference evidence="1" key="2">
    <citation type="journal article" date="2015" name="Data Brief">
        <title>Shoot transcriptome of the giant reed, Arundo donax.</title>
        <authorList>
            <person name="Barrero R.A."/>
            <person name="Guerrero F.D."/>
            <person name="Moolhuijzen P."/>
            <person name="Goolsby J.A."/>
            <person name="Tidwell J."/>
            <person name="Bellgard S.E."/>
            <person name="Bellgard M.I."/>
        </authorList>
    </citation>
    <scope>NUCLEOTIDE SEQUENCE</scope>
    <source>
        <tissue evidence="1">Shoot tissue taken approximately 20 cm above the soil surface</tissue>
    </source>
</reference>
<dbReference type="AlphaFoldDB" id="A0A0A8ZNS1"/>
<reference evidence="1" key="1">
    <citation type="submission" date="2014-09" db="EMBL/GenBank/DDBJ databases">
        <authorList>
            <person name="Magalhaes I.L.F."/>
            <person name="Oliveira U."/>
            <person name="Santos F.R."/>
            <person name="Vidigal T.H.D.A."/>
            <person name="Brescovit A.D."/>
            <person name="Santos A.J."/>
        </authorList>
    </citation>
    <scope>NUCLEOTIDE SEQUENCE</scope>
    <source>
        <tissue evidence="1">Shoot tissue taken approximately 20 cm above the soil surface</tissue>
    </source>
</reference>
<evidence type="ECO:0000313" key="1">
    <source>
        <dbReference type="EMBL" id="JAD36482.1"/>
    </source>
</evidence>
<name>A0A0A8ZNS1_ARUDO</name>
<dbReference type="EMBL" id="GBRH01261413">
    <property type="protein sequence ID" value="JAD36482.1"/>
    <property type="molecule type" value="Transcribed_RNA"/>
</dbReference>
<protein>
    <submittedName>
        <fullName evidence="1">Uncharacterized protein</fullName>
    </submittedName>
</protein>
<proteinExistence type="predicted"/>
<sequence>MCSVVCRNVLFFKLLMECKGCKIETPILENKVGKL</sequence>
<accession>A0A0A8ZNS1</accession>
<organism evidence="1">
    <name type="scientific">Arundo donax</name>
    <name type="common">Giant reed</name>
    <name type="synonym">Donax arundinaceus</name>
    <dbReference type="NCBI Taxonomy" id="35708"/>
    <lineage>
        <taxon>Eukaryota</taxon>
        <taxon>Viridiplantae</taxon>
        <taxon>Streptophyta</taxon>
        <taxon>Embryophyta</taxon>
        <taxon>Tracheophyta</taxon>
        <taxon>Spermatophyta</taxon>
        <taxon>Magnoliopsida</taxon>
        <taxon>Liliopsida</taxon>
        <taxon>Poales</taxon>
        <taxon>Poaceae</taxon>
        <taxon>PACMAD clade</taxon>
        <taxon>Arundinoideae</taxon>
        <taxon>Arundineae</taxon>
        <taxon>Arundo</taxon>
    </lineage>
</organism>